<dbReference type="EMBL" id="JAPKNK010000001">
    <property type="protein sequence ID" value="MCX5568063.1"/>
    <property type="molecule type" value="Genomic_DNA"/>
</dbReference>
<protein>
    <submittedName>
        <fullName evidence="3">ROK family transcriptional regulator</fullName>
    </submittedName>
</protein>
<feature type="compositionally biased region" description="Basic and acidic residues" evidence="2">
    <location>
        <begin position="411"/>
        <end position="422"/>
    </location>
</feature>
<dbReference type="Proteomes" id="UP001144805">
    <property type="component" value="Unassembled WGS sequence"/>
</dbReference>
<dbReference type="InterPro" id="IPR043129">
    <property type="entry name" value="ATPase_NBD"/>
</dbReference>
<dbReference type="InterPro" id="IPR000600">
    <property type="entry name" value="ROK"/>
</dbReference>
<evidence type="ECO:0000256" key="2">
    <source>
        <dbReference type="SAM" id="MobiDB-lite"/>
    </source>
</evidence>
<dbReference type="Pfam" id="PF13412">
    <property type="entry name" value="HTH_24"/>
    <property type="match status" value="1"/>
</dbReference>
<comment type="caution">
    <text evidence="3">The sequence shown here is derived from an EMBL/GenBank/DDBJ whole genome shotgun (WGS) entry which is preliminary data.</text>
</comment>
<dbReference type="InterPro" id="IPR036388">
    <property type="entry name" value="WH-like_DNA-bd_sf"/>
</dbReference>
<dbReference type="CDD" id="cd23763">
    <property type="entry name" value="ASKHA_ATPase_ROK"/>
    <property type="match status" value="1"/>
</dbReference>
<gene>
    <name evidence="3" type="ORF">OSH07_02530</name>
</gene>
<evidence type="ECO:0000313" key="3">
    <source>
        <dbReference type="EMBL" id="MCX5568063.1"/>
    </source>
</evidence>
<name>A0A9X3E1K7_9HYPH</name>
<evidence type="ECO:0000313" key="4">
    <source>
        <dbReference type="Proteomes" id="UP001144805"/>
    </source>
</evidence>
<dbReference type="SUPFAM" id="SSF46785">
    <property type="entry name" value="Winged helix' DNA-binding domain"/>
    <property type="match status" value="1"/>
</dbReference>
<comment type="similarity">
    <text evidence="1">Belongs to the ROK (NagC/XylR) family.</text>
</comment>
<proteinExistence type="inferred from homology"/>
<organism evidence="3 4">
    <name type="scientific">Kaistia nematophila</name>
    <dbReference type="NCBI Taxonomy" id="2994654"/>
    <lineage>
        <taxon>Bacteria</taxon>
        <taxon>Pseudomonadati</taxon>
        <taxon>Pseudomonadota</taxon>
        <taxon>Alphaproteobacteria</taxon>
        <taxon>Hyphomicrobiales</taxon>
        <taxon>Kaistiaceae</taxon>
        <taxon>Kaistia</taxon>
    </lineage>
</organism>
<dbReference type="Gene3D" id="1.10.10.10">
    <property type="entry name" value="Winged helix-like DNA-binding domain superfamily/Winged helix DNA-binding domain"/>
    <property type="match status" value="1"/>
</dbReference>
<dbReference type="InterPro" id="IPR036390">
    <property type="entry name" value="WH_DNA-bd_sf"/>
</dbReference>
<dbReference type="Pfam" id="PF00480">
    <property type="entry name" value="ROK"/>
    <property type="match status" value="1"/>
</dbReference>
<dbReference type="SUPFAM" id="SSF53067">
    <property type="entry name" value="Actin-like ATPase domain"/>
    <property type="match status" value="1"/>
</dbReference>
<reference evidence="3" key="1">
    <citation type="submission" date="2022-11" db="EMBL/GenBank/DDBJ databases">
        <title>Biodiversity and phylogenetic relationships of bacteria.</title>
        <authorList>
            <person name="Machado R.A.R."/>
            <person name="Bhat A."/>
            <person name="Loulou A."/>
            <person name="Kallel S."/>
        </authorList>
    </citation>
    <scope>NUCLEOTIDE SEQUENCE</scope>
    <source>
        <strain evidence="3">K-TC2</strain>
    </source>
</reference>
<dbReference type="PANTHER" id="PTHR18964">
    <property type="entry name" value="ROK (REPRESSOR, ORF, KINASE) FAMILY"/>
    <property type="match status" value="1"/>
</dbReference>
<accession>A0A9X3E1K7</accession>
<dbReference type="Gene3D" id="3.30.420.40">
    <property type="match status" value="2"/>
</dbReference>
<dbReference type="AlphaFoldDB" id="A0A9X3E1K7"/>
<dbReference type="PANTHER" id="PTHR18964:SF149">
    <property type="entry name" value="BIFUNCTIONAL UDP-N-ACETYLGLUCOSAMINE 2-EPIMERASE_N-ACETYLMANNOSAMINE KINASE"/>
    <property type="match status" value="1"/>
</dbReference>
<dbReference type="RefSeq" id="WP_266337026.1">
    <property type="nucleotide sequence ID" value="NZ_JAPKNK010000001.1"/>
</dbReference>
<sequence length="434" mass="47237">MISPGGSDILMKSLKTPGDLAGSNSGLAASHNQAVILRTIRWQAPISRTELAARTGLSKQAVARITEKLIDDGLVVEARRRYGMRGQPAIELEINPEGCFAVGVGLGRDHLTIVAVDAVGTVRDRIHRETRYMLPDEFFAEMKEALKTFRRRHAIDETRLAGIGVAFPDWLGEIPFIGMPEAYRSWRSVDVRERFARITDHPILIDYDATAAAIGELTYGLGVEIRSFFYIFFGSGLGGGLVLDGACYHGTTGISGEIGWLPVALPDAPAGQRVQPLGQVVSLFILYDYLASHGIAVERPQDLLTLDARGRRLLTAWLRMAAGHIAEAAIDIGLLINPDAVLIGGRIPVTIIDELLGYVREALSRDLRPTPRIHRAAGSEDAAALGAATMPLSHALRLESADPAQLTRSPLRSDDTRPDRPYLRSIVPAEPERP</sequence>
<keyword evidence="4" id="KW-1185">Reference proteome</keyword>
<feature type="region of interest" description="Disordered" evidence="2">
    <location>
        <begin position="399"/>
        <end position="434"/>
    </location>
</feature>
<evidence type="ECO:0000256" key="1">
    <source>
        <dbReference type="ARBA" id="ARBA00006479"/>
    </source>
</evidence>